<keyword evidence="3" id="KW-0411">Iron-sulfur</keyword>
<name>A0A1G5S5I5_9FIRM</name>
<protein>
    <submittedName>
        <fullName evidence="5">2-oxoglutarate ferredoxin oxidoreductase subunit delta</fullName>
    </submittedName>
</protein>
<keyword evidence="1" id="KW-0479">Metal-binding</keyword>
<evidence type="ECO:0000313" key="5">
    <source>
        <dbReference type="EMBL" id="SCZ81672.1"/>
    </source>
</evidence>
<evidence type="ECO:0000256" key="3">
    <source>
        <dbReference type="ARBA" id="ARBA00023014"/>
    </source>
</evidence>
<gene>
    <name evidence="5" type="ORF">SAMN03080599_02931</name>
</gene>
<dbReference type="PANTHER" id="PTHR43122:SF2">
    <property type="entry name" value="FERREDOXIN SUBUNIT OF PYRUVATE:FLAVODOXIN OXIDOREDUCTASE"/>
    <property type="match status" value="1"/>
</dbReference>
<keyword evidence="2" id="KW-0408">Iron</keyword>
<dbReference type="GO" id="GO:0051536">
    <property type="term" value="F:iron-sulfur cluster binding"/>
    <property type="evidence" value="ECO:0007669"/>
    <property type="project" value="UniProtKB-KW"/>
</dbReference>
<organism evidence="5 6">
    <name type="scientific">Acidaminobacter hydrogenoformans DSM 2784</name>
    <dbReference type="NCBI Taxonomy" id="1120920"/>
    <lineage>
        <taxon>Bacteria</taxon>
        <taxon>Bacillati</taxon>
        <taxon>Bacillota</taxon>
        <taxon>Clostridia</taxon>
        <taxon>Peptostreptococcales</taxon>
        <taxon>Acidaminobacteraceae</taxon>
        <taxon>Acidaminobacter</taxon>
    </lineage>
</organism>
<keyword evidence="6" id="KW-1185">Reference proteome</keyword>
<dbReference type="OrthoDB" id="9804603at2"/>
<dbReference type="InterPro" id="IPR017900">
    <property type="entry name" value="4Fe4S_Fe_S_CS"/>
</dbReference>
<dbReference type="Proteomes" id="UP000199208">
    <property type="component" value="Unassembled WGS sequence"/>
</dbReference>
<feature type="domain" description="4Fe-4S ferredoxin-type" evidence="4">
    <location>
        <begin position="43"/>
        <end position="73"/>
    </location>
</feature>
<dbReference type="InterPro" id="IPR017896">
    <property type="entry name" value="4Fe4S_Fe-S-bd"/>
</dbReference>
<dbReference type="PANTHER" id="PTHR43122">
    <property type="entry name" value="FERREDOXIN SUBUNIT OF PYRUVATE:FLAVODOXIN OXIDOREDUCTASE-RELATED"/>
    <property type="match status" value="1"/>
</dbReference>
<dbReference type="PROSITE" id="PS00198">
    <property type="entry name" value="4FE4S_FER_1"/>
    <property type="match status" value="2"/>
</dbReference>
<dbReference type="STRING" id="1120920.SAMN03080599_02931"/>
<evidence type="ECO:0000256" key="1">
    <source>
        <dbReference type="ARBA" id="ARBA00022723"/>
    </source>
</evidence>
<dbReference type="RefSeq" id="WP_092592767.1">
    <property type="nucleotide sequence ID" value="NZ_FMWL01000021.1"/>
</dbReference>
<feature type="domain" description="4Fe-4S ferredoxin-type" evidence="4">
    <location>
        <begin position="6"/>
        <end position="35"/>
    </location>
</feature>
<dbReference type="AlphaFoldDB" id="A0A1G5S5I5"/>
<dbReference type="PROSITE" id="PS51379">
    <property type="entry name" value="4FE4S_FER_2"/>
    <property type="match status" value="2"/>
</dbReference>
<dbReference type="Pfam" id="PF12838">
    <property type="entry name" value="Fer4_7"/>
    <property type="match status" value="1"/>
</dbReference>
<accession>A0A1G5S5I5</accession>
<dbReference type="GO" id="GO:0046872">
    <property type="term" value="F:metal ion binding"/>
    <property type="evidence" value="ECO:0007669"/>
    <property type="project" value="UniProtKB-KW"/>
</dbReference>
<proteinExistence type="predicted"/>
<sequence>MAKAKGHVAFNEDICKGCGLCVEVCPVKIIALDRSRINVKGYYPASVSEMDKCIGCANCATICPDLVITVHRDMV</sequence>
<dbReference type="EMBL" id="FMWL01000021">
    <property type="protein sequence ID" value="SCZ81672.1"/>
    <property type="molecule type" value="Genomic_DNA"/>
</dbReference>
<evidence type="ECO:0000259" key="4">
    <source>
        <dbReference type="PROSITE" id="PS51379"/>
    </source>
</evidence>
<reference evidence="5 6" key="1">
    <citation type="submission" date="2016-10" db="EMBL/GenBank/DDBJ databases">
        <authorList>
            <person name="de Groot N.N."/>
        </authorList>
    </citation>
    <scope>NUCLEOTIDE SEQUENCE [LARGE SCALE GENOMIC DNA]</scope>
    <source>
        <strain evidence="5 6">DSM 2784</strain>
    </source>
</reference>
<dbReference type="Gene3D" id="3.30.70.20">
    <property type="match status" value="1"/>
</dbReference>
<evidence type="ECO:0000313" key="6">
    <source>
        <dbReference type="Proteomes" id="UP000199208"/>
    </source>
</evidence>
<evidence type="ECO:0000256" key="2">
    <source>
        <dbReference type="ARBA" id="ARBA00023004"/>
    </source>
</evidence>
<dbReference type="SUPFAM" id="SSF54862">
    <property type="entry name" value="4Fe-4S ferredoxins"/>
    <property type="match status" value="1"/>
</dbReference>